<organism evidence="1 2">
    <name type="scientific">Gemmobacter caeni</name>
    <dbReference type="NCBI Taxonomy" id="589035"/>
    <lineage>
        <taxon>Bacteria</taxon>
        <taxon>Pseudomonadati</taxon>
        <taxon>Pseudomonadota</taxon>
        <taxon>Alphaproteobacteria</taxon>
        <taxon>Rhodobacterales</taxon>
        <taxon>Paracoccaceae</taxon>
        <taxon>Gemmobacter</taxon>
    </lineage>
</organism>
<proteinExistence type="predicted"/>
<protein>
    <recommendedName>
        <fullName evidence="3">Major tail protein</fullName>
    </recommendedName>
</protein>
<keyword evidence="2" id="KW-1185">Reference proteome</keyword>
<dbReference type="Proteomes" id="UP000244224">
    <property type="component" value="Unassembled WGS sequence"/>
</dbReference>
<evidence type="ECO:0008006" key="3">
    <source>
        <dbReference type="Google" id="ProtNLM"/>
    </source>
</evidence>
<evidence type="ECO:0000313" key="1">
    <source>
        <dbReference type="EMBL" id="PTX46988.1"/>
    </source>
</evidence>
<gene>
    <name evidence="1" type="ORF">C8N34_1148</name>
</gene>
<dbReference type="AlphaFoldDB" id="A0A2T6AT39"/>
<reference evidence="1 2" key="1">
    <citation type="submission" date="2018-04" db="EMBL/GenBank/DDBJ databases">
        <title>Genomic Encyclopedia of Archaeal and Bacterial Type Strains, Phase II (KMG-II): from individual species to whole genera.</title>
        <authorList>
            <person name="Goeker M."/>
        </authorList>
    </citation>
    <scope>NUCLEOTIDE SEQUENCE [LARGE SCALE GENOMIC DNA]</scope>
    <source>
        <strain evidence="1 2">DSM 21823</strain>
    </source>
</reference>
<comment type="caution">
    <text evidence="1">The sequence shown here is derived from an EMBL/GenBank/DDBJ whole genome shotgun (WGS) entry which is preliminary data.</text>
</comment>
<sequence length="258" mass="27774">MAQTQNYTVGRGKVFYAPFRPGTTRPAGWEYIGHTTELGISATTEKLDHWNMDSKRKRKDKTVTLSAEFAMTFSTDHISPNNVARFFLSDGAQTVSQAAAASVNQTITGIEIDRYYTLGDSDGAPMGVKELESVTVTVGGTALEEEIDYIADLVNGTVYFVEGGAATAGADAVITYGVRASTFDRVLSGDAEVRGALKFVSDNATGDNVTILAPCVEISPNGDYALKGDEWQVLSFNVSVLELDDRAALYRDGRPETV</sequence>
<accession>A0A2T6AT39</accession>
<dbReference type="RefSeq" id="WP_108130001.1">
    <property type="nucleotide sequence ID" value="NZ_QBKP01000014.1"/>
</dbReference>
<evidence type="ECO:0000313" key="2">
    <source>
        <dbReference type="Proteomes" id="UP000244224"/>
    </source>
</evidence>
<dbReference type="EMBL" id="QBKP01000014">
    <property type="protein sequence ID" value="PTX46988.1"/>
    <property type="molecule type" value="Genomic_DNA"/>
</dbReference>
<name>A0A2T6AT39_9RHOB</name>
<dbReference type="OrthoDB" id="8444750at2"/>